<name>A0A7X4GXE4_9BURK</name>
<dbReference type="InterPro" id="IPR005625">
    <property type="entry name" value="PepSY-ass_TM"/>
</dbReference>
<sequence length="493" mass="55309">MALLIVASWKRQLHLWHRWLGIVLGLLVLLWFGSGIVMMYVPYPSLTEQERMAWLAPIDARLVRLNAWDAWQAAAHPNRANPAAPAALPAEVRITTVAGRPAYHFKADGHWLSVWADTGQPVQVTPKLAMSSARSAAPGAQALSAELIDIDQWSFGRLQDHRPLYRVQADDTAGSLLYISSRTGELVRDTTRSERAWNWAGSVIHWIYFTPLRTHGQPWRQVVMWTSGAAMLLVMLGMVLGIQRLRLRRRYAGGRRSPYRGWQAWHHWLGLSVGTLMMTWLFSGWLSVTPFDWLSSPGVTAQDRLAFAGGPLNRDDLSIAVADIVQRHTGALELEWRRVDGQLYLSALDRAHRQLLDADTGASAGPLPPARLLHAIQAMRPGAQLQSVQTLTSEDSYHYSHHHTAVLPVLRAQFALADDTTFYIDPAQGQLVGYADRNSQWNRWLFNGLHQLDFAAVLRARPLWDVLVISLCLLGGTATLAGVTLGWRRVRKR</sequence>
<evidence type="ECO:0000313" key="2">
    <source>
        <dbReference type="EMBL" id="MYM70906.1"/>
    </source>
</evidence>
<evidence type="ECO:0000256" key="1">
    <source>
        <dbReference type="SAM" id="Phobius"/>
    </source>
</evidence>
<comment type="caution">
    <text evidence="2">The sequence shown here is derived from an EMBL/GenBank/DDBJ whole genome shotgun (WGS) entry which is preliminary data.</text>
</comment>
<organism evidence="2 3">
    <name type="scientific">Duganella margarita</name>
    <dbReference type="NCBI Taxonomy" id="2692170"/>
    <lineage>
        <taxon>Bacteria</taxon>
        <taxon>Pseudomonadati</taxon>
        <taxon>Pseudomonadota</taxon>
        <taxon>Betaproteobacteria</taxon>
        <taxon>Burkholderiales</taxon>
        <taxon>Oxalobacteraceae</taxon>
        <taxon>Telluria group</taxon>
        <taxon>Duganella</taxon>
    </lineage>
</organism>
<gene>
    <name evidence="2" type="ORF">GTP56_01675</name>
</gene>
<keyword evidence="1" id="KW-0472">Membrane</keyword>
<protein>
    <submittedName>
        <fullName evidence="2">PepSY domain-containing protein</fullName>
    </submittedName>
</protein>
<keyword evidence="1" id="KW-0812">Transmembrane</keyword>
<dbReference type="RefSeq" id="WP_161048744.1">
    <property type="nucleotide sequence ID" value="NZ_WWCR01000001.1"/>
</dbReference>
<dbReference type="PANTHER" id="PTHR34219:SF6">
    <property type="entry name" value="BLR3280 PROTEIN"/>
    <property type="match status" value="1"/>
</dbReference>
<reference evidence="2 3" key="1">
    <citation type="submission" date="2019-12" db="EMBL/GenBank/DDBJ databases">
        <title>Novel species isolated from a subtropical stream in China.</title>
        <authorList>
            <person name="Lu H."/>
        </authorList>
    </citation>
    <scope>NUCLEOTIDE SEQUENCE [LARGE SCALE GENOMIC DNA]</scope>
    <source>
        <strain evidence="2 3">FT134W</strain>
    </source>
</reference>
<feature type="transmembrane region" description="Helical" evidence="1">
    <location>
        <begin position="264"/>
        <end position="286"/>
    </location>
</feature>
<dbReference type="PANTHER" id="PTHR34219">
    <property type="entry name" value="IRON-REGULATED INNER MEMBRANE PROTEIN-RELATED"/>
    <property type="match status" value="1"/>
</dbReference>
<feature type="transmembrane region" description="Helical" evidence="1">
    <location>
        <begin position="20"/>
        <end position="43"/>
    </location>
</feature>
<dbReference type="Proteomes" id="UP000469734">
    <property type="component" value="Unassembled WGS sequence"/>
</dbReference>
<feature type="transmembrane region" description="Helical" evidence="1">
    <location>
        <begin position="466"/>
        <end position="487"/>
    </location>
</feature>
<feature type="transmembrane region" description="Helical" evidence="1">
    <location>
        <begin position="222"/>
        <end position="243"/>
    </location>
</feature>
<dbReference type="Pfam" id="PF03929">
    <property type="entry name" value="PepSY_TM"/>
    <property type="match status" value="1"/>
</dbReference>
<dbReference type="AlphaFoldDB" id="A0A7X4GXE4"/>
<keyword evidence="1" id="KW-1133">Transmembrane helix</keyword>
<evidence type="ECO:0000313" key="3">
    <source>
        <dbReference type="Proteomes" id="UP000469734"/>
    </source>
</evidence>
<proteinExistence type="predicted"/>
<dbReference type="EMBL" id="WWCR01000001">
    <property type="protein sequence ID" value="MYM70906.1"/>
    <property type="molecule type" value="Genomic_DNA"/>
</dbReference>
<accession>A0A7X4GXE4</accession>